<dbReference type="PATRIC" id="fig|176090.4.peg.101"/>
<accession>A0A0A0DJW4</accession>
<dbReference type="EMBL" id="JPEN01000012">
    <property type="protein sequence ID" value="KGM38158.1"/>
    <property type="molecule type" value="Genomic_DNA"/>
</dbReference>
<name>A0A0A0DJW4_9STRE</name>
<organism evidence="1 2">
    <name type="scientific">Streptococcus sinensis</name>
    <dbReference type="NCBI Taxonomy" id="176090"/>
    <lineage>
        <taxon>Bacteria</taxon>
        <taxon>Bacillati</taxon>
        <taxon>Bacillota</taxon>
        <taxon>Bacilli</taxon>
        <taxon>Lactobacillales</taxon>
        <taxon>Streptococcaceae</taxon>
        <taxon>Streptococcus</taxon>
    </lineage>
</organism>
<proteinExistence type="predicted"/>
<gene>
    <name evidence="1" type="ORF">SSIN_0101</name>
</gene>
<reference evidence="1 2" key="1">
    <citation type="submission" date="2014-06" db="EMBL/GenBank/DDBJ databases">
        <authorList>
            <person name="Teng J.L."/>
            <person name="Huang Y."/>
            <person name="Tse H."/>
            <person name="Lau S.K."/>
            <person name="Woo P.C."/>
        </authorList>
    </citation>
    <scope>NUCLEOTIDE SEQUENCE [LARGE SCALE GENOMIC DNA]</scope>
    <source>
        <strain evidence="1 2">HKU4</strain>
    </source>
</reference>
<comment type="caution">
    <text evidence="1">The sequence shown here is derived from an EMBL/GenBank/DDBJ whole genome shotgun (WGS) entry which is preliminary data.</text>
</comment>
<keyword evidence="2" id="KW-1185">Reference proteome</keyword>
<evidence type="ECO:0000313" key="1">
    <source>
        <dbReference type="EMBL" id="KGM38158.1"/>
    </source>
</evidence>
<protein>
    <submittedName>
        <fullName evidence="1">Uncharacterized protein</fullName>
    </submittedName>
</protein>
<dbReference type="AlphaFoldDB" id="A0A0A0DJW4"/>
<sequence length="42" mass="5297">MDKEKRVWKFFSSFLFWEISKKGESDFFAPFHKLSLWLFNYE</sequence>
<evidence type="ECO:0000313" key="2">
    <source>
        <dbReference type="Proteomes" id="UP000030019"/>
    </source>
</evidence>
<dbReference type="Proteomes" id="UP000030019">
    <property type="component" value="Unassembled WGS sequence"/>
</dbReference>